<dbReference type="STRING" id="1003.SAMN04488541_102140"/>
<gene>
    <name evidence="1" type="ORF">SAMN04488541_102140</name>
</gene>
<reference evidence="1 2" key="1">
    <citation type="submission" date="2016-10" db="EMBL/GenBank/DDBJ databases">
        <authorList>
            <person name="de Groot N.N."/>
        </authorList>
    </citation>
    <scope>NUCLEOTIDE SEQUENCE [LARGE SCALE GENOMIC DNA]</scope>
    <source>
        <strain>GEY</strain>
        <strain evidence="2">DSM 9560</strain>
    </source>
</reference>
<dbReference type="Proteomes" id="UP000199513">
    <property type="component" value="Unassembled WGS sequence"/>
</dbReference>
<protein>
    <submittedName>
        <fullName evidence="1">Uncharacterized protein</fullName>
    </submittedName>
</protein>
<accession>A0A1I2H092</accession>
<dbReference type="OrthoDB" id="959238at2"/>
<proteinExistence type="predicted"/>
<evidence type="ECO:0000313" key="2">
    <source>
        <dbReference type="Proteomes" id="UP000199513"/>
    </source>
</evidence>
<dbReference type="RefSeq" id="WP_143090913.1">
    <property type="nucleotide sequence ID" value="NZ_FONY01000021.1"/>
</dbReference>
<sequence length="170" mass="19556">MNPGYNPENIKNLKQAAAHAGRSFVINDSQESDDQSVYFLFVGKNDAGQEVIYDTFMYTLHAEYEVQLYEAAEALLFEKFPDLKSIDEATEEQMEYLDLLADEIEQRNEIHVVEFINIDEAVEMGIAIDVCLNVETITTEVIEQFIHDFNNNTLDLDDTEYSFSPYAEEE</sequence>
<organism evidence="1 2">
    <name type="scientific">Thermoflexibacter ruber</name>
    <dbReference type="NCBI Taxonomy" id="1003"/>
    <lineage>
        <taxon>Bacteria</taxon>
        <taxon>Pseudomonadati</taxon>
        <taxon>Bacteroidota</taxon>
        <taxon>Cytophagia</taxon>
        <taxon>Cytophagales</taxon>
        <taxon>Thermoflexibacteraceae</taxon>
        <taxon>Thermoflexibacter</taxon>
    </lineage>
</organism>
<evidence type="ECO:0000313" key="1">
    <source>
        <dbReference type="EMBL" id="SFF23485.1"/>
    </source>
</evidence>
<keyword evidence="2" id="KW-1185">Reference proteome</keyword>
<dbReference type="AlphaFoldDB" id="A0A1I2H092"/>
<name>A0A1I2H092_9BACT</name>
<dbReference type="EMBL" id="FONY01000021">
    <property type="protein sequence ID" value="SFF23485.1"/>
    <property type="molecule type" value="Genomic_DNA"/>
</dbReference>